<feature type="domain" description="Ribosomal RNA small subunit methyltransferase E methyltransferase" evidence="13">
    <location>
        <begin position="75"/>
        <end position="237"/>
    </location>
</feature>
<evidence type="ECO:0000256" key="9">
    <source>
        <dbReference type="ARBA" id="ARBA00022691"/>
    </source>
</evidence>
<evidence type="ECO:0000256" key="3">
    <source>
        <dbReference type="ARBA" id="ARBA00012328"/>
    </source>
</evidence>
<evidence type="ECO:0000256" key="6">
    <source>
        <dbReference type="ARBA" id="ARBA00022552"/>
    </source>
</evidence>
<dbReference type="STRING" id="706434.HMPREF9429_00683"/>
<keyword evidence="5 12" id="KW-0963">Cytoplasm</keyword>
<dbReference type="OrthoDB" id="9815641at2"/>
<comment type="catalytic activity">
    <reaction evidence="11 12">
        <text>uridine(1498) in 16S rRNA + S-adenosyl-L-methionine = N(3)-methyluridine(1498) in 16S rRNA + S-adenosyl-L-homocysteine + H(+)</text>
        <dbReference type="Rhea" id="RHEA:42920"/>
        <dbReference type="Rhea" id="RHEA-COMP:10283"/>
        <dbReference type="Rhea" id="RHEA-COMP:10284"/>
        <dbReference type="ChEBI" id="CHEBI:15378"/>
        <dbReference type="ChEBI" id="CHEBI:57856"/>
        <dbReference type="ChEBI" id="CHEBI:59789"/>
        <dbReference type="ChEBI" id="CHEBI:65315"/>
        <dbReference type="ChEBI" id="CHEBI:74502"/>
        <dbReference type="EC" id="2.1.1.193"/>
    </reaction>
</comment>
<dbReference type="Pfam" id="PF20260">
    <property type="entry name" value="PUA_4"/>
    <property type="match status" value="1"/>
</dbReference>
<dbReference type="EMBL" id="AECS01000018">
    <property type="protein sequence ID" value="EFQ04477.1"/>
    <property type="molecule type" value="Genomic_DNA"/>
</dbReference>
<dbReference type="Gene3D" id="3.40.1280.10">
    <property type="match status" value="1"/>
</dbReference>
<dbReference type="SUPFAM" id="SSF88697">
    <property type="entry name" value="PUA domain-like"/>
    <property type="match status" value="1"/>
</dbReference>
<evidence type="ECO:0000256" key="11">
    <source>
        <dbReference type="ARBA" id="ARBA00047944"/>
    </source>
</evidence>
<name>E2ZB57_9FIRM</name>
<evidence type="ECO:0000259" key="14">
    <source>
        <dbReference type="Pfam" id="PF20260"/>
    </source>
</evidence>
<keyword evidence="7 12" id="KW-0489">Methyltransferase</keyword>
<evidence type="ECO:0000256" key="2">
    <source>
        <dbReference type="ARBA" id="ARBA00005528"/>
    </source>
</evidence>
<evidence type="ECO:0000256" key="12">
    <source>
        <dbReference type="PIRNR" id="PIRNR015601"/>
    </source>
</evidence>
<protein>
    <recommendedName>
        <fullName evidence="4 12">Ribosomal RNA small subunit methyltransferase E</fullName>
        <ecNumber evidence="3 12">2.1.1.193</ecNumber>
    </recommendedName>
</protein>
<dbReference type="EC" id="2.1.1.193" evidence="3 12"/>
<dbReference type="eggNOG" id="COG1385">
    <property type="taxonomic scope" value="Bacteria"/>
</dbReference>
<comment type="caution">
    <text evidence="15">The sequence shown here is derived from an EMBL/GenBank/DDBJ whole genome shotgun (WGS) entry which is preliminary data.</text>
</comment>
<comment type="subcellular location">
    <subcellularLocation>
        <location evidence="1 12">Cytoplasm</location>
    </subcellularLocation>
</comment>
<sequence>MRKLFTDFPIEGEFYLSPEDSRHVVRVLRHVTGDVLTVSDGTGIAYTCLIADTAGERALMRPLKKIVPEDETERHELILAAALLKNDRFDWLVQKATELGVDRVVPIQMKHCVVKLDEKRRKERCARWQKIALEAAKQCGRTRVPSVDEVRTLKELIQEYDRYFFFIPYEGEEKAARIAVERAAGEDTVICIGPEGGYAPEEIEELTSSCEQYAVVSLGKRIMRAETAALAACSVIMYERGFV</sequence>
<reference evidence="15 16" key="1">
    <citation type="submission" date="2010-08" db="EMBL/GenBank/DDBJ databases">
        <authorList>
            <person name="Weinstock G."/>
            <person name="Sodergren E."/>
            <person name="Clifton S."/>
            <person name="Fulton L."/>
            <person name="Fulton B."/>
            <person name="Courtney L."/>
            <person name="Fronick C."/>
            <person name="Harrison M."/>
            <person name="Strong C."/>
            <person name="Farmer C."/>
            <person name="Delahaunty K."/>
            <person name="Markovic C."/>
            <person name="Hall O."/>
            <person name="Minx P."/>
            <person name="Tomlinson C."/>
            <person name="Mitreva M."/>
            <person name="Hou S."/>
            <person name="Chen J."/>
            <person name="Wollam A."/>
            <person name="Pepin K.H."/>
            <person name="Johnson M."/>
            <person name="Bhonagiri V."/>
            <person name="Zhang X."/>
            <person name="Suruliraj S."/>
            <person name="Warren W."/>
            <person name="Chinwalla A."/>
            <person name="Mardis E.R."/>
            <person name="Wilson R.K."/>
        </authorList>
    </citation>
    <scope>NUCLEOTIDE SEQUENCE [LARGE SCALE GENOMIC DNA]</scope>
    <source>
        <strain evidence="15 16">F0359</strain>
    </source>
</reference>
<dbReference type="GO" id="GO:0005737">
    <property type="term" value="C:cytoplasm"/>
    <property type="evidence" value="ECO:0007669"/>
    <property type="project" value="UniProtKB-SubCell"/>
</dbReference>
<keyword evidence="8 12" id="KW-0808">Transferase</keyword>
<dbReference type="InterPro" id="IPR006700">
    <property type="entry name" value="RsmE"/>
</dbReference>
<evidence type="ECO:0000256" key="1">
    <source>
        <dbReference type="ARBA" id="ARBA00004496"/>
    </source>
</evidence>
<dbReference type="GO" id="GO:0070475">
    <property type="term" value="P:rRNA base methylation"/>
    <property type="evidence" value="ECO:0007669"/>
    <property type="project" value="TreeGrafter"/>
</dbReference>
<dbReference type="GO" id="GO:0070042">
    <property type="term" value="F:rRNA (uridine-N3-)-methyltransferase activity"/>
    <property type="evidence" value="ECO:0007669"/>
    <property type="project" value="TreeGrafter"/>
</dbReference>
<dbReference type="SUPFAM" id="SSF75217">
    <property type="entry name" value="alpha/beta knot"/>
    <property type="match status" value="1"/>
</dbReference>
<proteinExistence type="inferred from homology"/>
<dbReference type="AlphaFoldDB" id="E2ZB57"/>
<dbReference type="InterPro" id="IPR046887">
    <property type="entry name" value="RsmE_PUA-like"/>
</dbReference>
<keyword evidence="9 12" id="KW-0949">S-adenosyl-L-methionine</keyword>
<organism evidence="15 16">
    <name type="scientific">Megasphaera micronuciformis F0359</name>
    <dbReference type="NCBI Taxonomy" id="706434"/>
    <lineage>
        <taxon>Bacteria</taxon>
        <taxon>Bacillati</taxon>
        <taxon>Bacillota</taxon>
        <taxon>Negativicutes</taxon>
        <taxon>Veillonellales</taxon>
        <taxon>Veillonellaceae</taxon>
        <taxon>Megasphaera</taxon>
    </lineage>
</organism>
<gene>
    <name evidence="15" type="ORF">HMPREF9429_00683</name>
</gene>
<accession>E2ZB57</accession>
<dbReference type="PANTHER" id="PTHR30027">
    <property type="entry name" value="RIBOSOMAL RNA SMALL SUBUNIT METHYLTRANSFERASE E"/>
    <property type="match status" value="1"/>
</dbReference>
<evidence type="ECO:0000256" key="10">
    <source>
        <dbReference type="ARBA" id="ARBA00025699"/>
    </source>
</evidence>
<evidence type="ECO:0000256" key="8">
    <source>
        <dbReference type="ARBA" id="ARBA00022679"/>
    </source>
</evidence>
<evidence type="ECO:0000313" key="15">
    <source>
        <dbReference type="EMBL" id="EFQ04477.1"/>
    </source>
</evidence>
<dbReference type="InterPro" id="IPR029028">
    <property type="entry name" value="Alpha/beta_knot_MTases"/>
</dbReference>
<dbReference type="InterPro" id="IPR015947">
    <property type="entry name" value="PUA-like_sf"/>
</dbReference>
<dbReference type="RefSeq" id="WP_006941582.1">
    <property type="nucleotide sequence ID" value="NZ_GL538191.1"/>
</dbReference>
<dbReference type="HOGENOM" id="CLU_067442_3_0_9"/>
<feature type="domain" description="Ribosomal RNA small subunit methyltransferase E PUA-like" evidence="14">
    <location>
        <begin position="17"/>
        <end position="53"/>
    </location>
</feature>
<keyword evidence="6 12" id="KW-0698">rRNA processing</keyword>
<dbReference type="PANTHER" id="PTHR30027:SF3">
    <property type="entry name" value="16S RRNA (URACIL(1498)-N(3))-METHYLTRANSFERASE"/>
    <property type="match status" value="1"/>
</dbReference>
<evidence type="ECO:0000256" key="4">
    <source>
        <dbReference type="ARBA" id="ARBA00013673"/>
    </source>
</evidence>
<evidence type="ECO:0000256" key="7">
    <source>
        <dbReference type="ARBA" id="ARBA00022603"/>
    </source>
</evidence>
<evidence type="ECO:0000313" key="16">
    <source>
        <dbReference type="Proteomes" id="UP000003195"/>
    </source>
</evidence>
<dbReference type="CDD" id="cd18084">
    <property type="entry name" value="RsmE-like"/>
    <property type="match status" value="1"/>
</dbReference>
<dbReference type="InterPro" id="IPR029026">
    <property type="entry name" value="tRNA_m1G_MTases_N"/>
</dbReference>
<dbReference type="InterPro" id="IPR046886">
    <property type="entry name" value="RsmE_MTase_dom"/>
</dbReference>
<comment type="function">
    <text evidence="10 12">Specifically methylates the N3 position of the uracil ring of uridine 1498 (m3U1498) in 16S rRNA. Acts on the fully assembled 30S ribosomal subunit.</text>
</comment>
<comment type="similarity">
    <text evidence="2 12">Belongs to the RNA methyltransferase RsmE family.</text>
</comment>
<dbReference type="Pfam" id="PF04452">
    <property type="entry name" value="Methyltrans_RNA"/>
    <property type="match status" value="1"/>
</dbReference>
<dbReference type="PIRSF" id="PIRSF015601">
    <property type="entry name" value="MTase_slr0722"/>
    <property type="match status" value="1"/>
</dbReference>
<evidence type="ECO:0000259" key="13">
    <source>
        <dbReference type="Pfam" id="PF04452"/>
    </source>
</evidence>
<dbReference type="NCBIfam" id="TIGR00046">
    <property type="entry name" value="RsmE family RNA methyltransferase"/>
    <property type="match status" value="1"/>
</dbReference>
<evidence type="ECO:0000256" key="5">
    <source>
        <dbReference type="ARBA" id="ARBA00022490"/>
    </source>
</evidence>
<keyword evidence="16" id="KW-1185">Reference proteome</keyword>
<dbReference type="Proteomes" id="UP000003195">
    <property type="component" value="Unassembled WGS sequence"/>
</dbReference>